<organism evidence="1">
    <name type="scientific">bioreactor metagenome</name>
    <dbReference type="NCBI Taxonomy" id="1076179"/>
    <lineage>
        <taxon>unclassified sequences</taxon>
        <taxon>metagenomes</taxon>
        <taxon>ecological metagenomes</taxon>
    </lineage>
</organism>
<proteinExistence type="predicted"/>
<sequence>MGDGAVLDLCDQRSAVAKIVHVLCPARGLLVCVHAYDAFADAFAHGLASFLTELPRVLDLTRKKRIYYEK</sequence>
<accession>A0A645D3G9</accession>
<comment type="caution">
    <text evidence="1">The sequence shown here is derived from an EMBL/GenBank/DDBJ whole genome shotgun (WGS) entry which is preliminary data.</text>
</comment>
<dbReference type="AlphaFoldDB" id="A0A645D3G9"/>
<gene>
    <name evidence="1" type="ORF">SDC9_130677</name>
</gene>
<protein>
    <submittedName>
        <fullName evidence="1">Uncharacterized protein</fullName>
    </submittedName>
</protein>
<name>A0A645D3G9_9ZZZZ</name>
<evidence type="ECO:0000313" key="1">
    <source>
        <dbReference type="EMBL" id="MPM83608.1"/>
    </source>
</evidence>
<dbReference type="EMBL" id="VSSQ01032367">
    <property type="protein sequence ID" value="MPM83608.1"/>
    <property type="molecule type" value="Genomic_DNA"/>
</dbReference>
<reference evidence="1" key="1">
    <citation type="submission" date="2019-08" db="EMBL/GenBank/DDBJ databases">
        <authorList>
            <person name="Kucharzyk K."/>
            <person name="Murdoch R.W."/>
            <person name="Higgins S."/>
            <person name="Loffler F."/>
        </authorList>
    </citation>
    <scope>NUCLEOTIDE SEQUENCE</scope>
</reference>